<keyword evidence="1" id="KW-0175">Coiled coil</keyword>
<feature type="region of interest" description="Disordered" evidence="2">
    <location>
        <begin position="1"/>
        <end position="46"/>
    </location>
</feature>
<dbReference type="Gene3D" id="3.60.10.10">
    <property type="entry name" value="Endonuclease/exonuclease/phosphatase"/>
    <property type="match status" value="1"/>
</dbReference>
<dbReference type="SUPFAM" id="SSF56219">
    <property type="entry name" value="DNase I-like"/>
    <property type="match status" value="1"/>
</dbReference>
<evidence type="ECO:0000313" key="4">
    <source>
        <dbReference type="EMBL" id="KFX40869.1"/>
    </source>
</evidence>
<dbReference type="InterPro" id="IPR005135">
    <property type="entry name" value="Endo/exonuclease/phosphatase"/>
</dbReference>
<dbReference type="InterPro" id="IPR000477">
    <property type="entry name" value="RT_dom"/>
</dbReference>
<dbReference type="SUPFAM" id="SSF56672">
    <property type="entry name" value="DNA/RNA polymerases"/>
    <property type="match status" value="1"/>
</dbReference>
<dbReference type="PANTHER" id="PTHR33481:SF1">
    <property type="entry name" value="ENDONUCLEASE_EXONUCLEASE_PHOSPHATASE DOMAIN-CONTAINING PROTEIN-RELATED"/>
    <property type="match status" value="1"/>
</dbReference>
<dbReference type="GO" id="GO:0003676">
    <property type="term" value="F:nucleic acid binding"/>
    <property type="evidence" value="ECO:0007669"/>
    <property type="project" value="InterPro"/>
</dbReference>
<proteinExistence type="predicted"/>
<reference key="1">
    <citation type="journal article" date="2014" name="PLoS Genet.">
        <title>Signature Gene Expression Reveals Novel Clues to the Molecular Mechanisms of Dimorphic Transition in Penicillium marneffei.</title>
        <authorList>
            <person name="Yang E."/>
            <person name="Wang G."/>
            <person name="Cai J."/>
            <person name="Woo P.C."/>
            <person name="Lau S.K."/>
            <person name="Yuen K.-Y."/>
            <person name="Chow W.-N."/>
            <person name="Lin X."/>
        </authorList>
    </citation>
    <scope>NUCLEOTIDE SEQUENCE [LARGE SCALE GENOMIC DNA]</scope>
    <source>
        <strain>PM1</strain>
    </source>
</reference>
<evidence type="ECO:0000256" key="2">
    <source>
        <dbReference type="SAM" id="MobiDB-lite"/>
    </source>
</evidence>
<evidence type="ECO:0000259" key="3">
    <source>
        <dbReference type="PROSITE" id="PS50878"/>
    </source>
</evidence>
<dbReference type="PANTHER" id="PTHR33481">
    <property type="entry name" value="REVERSE TRANSCRIPTASE"/>
    <property type="match status" value="1"/>
</dbReference>
<dbReference type="InterPro" id="IPR036691">
    <property type="entry name" value="Endo/exonu/phosph_ase_sf"/>
</dbReference>
<dbReference type="Pfam" id="PF14529">
    <property type="entry name" value="Exo_endo_phos_2"/>
    <property type="match status" value="1"/>
</dbReference>
<name>A0A093UT36_TALMA</name>
<evidence type="ECO:0000256" key="1">
    <source>
        <dbReference type="SAM" id="Coils"/>
    </source>
</evidence>
<dbReference type="InterPro" id="IPR043502">
    <property type="entry name" value="DNA/RNA_pol_sf"/>
</dbReference>
<dbReference type="GO" id="GO:0003824">
    <property type="term" value="F:catalytic activity"/>
    <property type="evidence" value="ECO:0007669"/>
    <property type="project" value="InterPro"/>
</dbReference>
<accession>A0A093UT36</accession>
<protein>
    <submittedName>
        <fullName evidence="4">Retrovirus-related Pol polyprotein from type-1 retrotransposable element R1</fullName>
    </submittedName>
</protein>
<dbReference type="EMBL" id="JPOX01000089">
    <property type="protein sequence ID" value="KFX40869.1"/>
    <property type="molecule type" value="Genomic_DNA"/>
</dbReference>
<dbReference type="InterPro" id="IPR036397">
    <property type="entry name" value="RNaseH_sf"/>
</dbReference>
<dbReference type="Pfam" id="PF00078">
    <property type="entry name" value="RVT_1"/>
    <property type="match status" value="1"/>
</dbReference>
<feature type="domain" description="Reverse transcriptase" evidence="3">
    <location>
        <begin position="862"/>
        <end position="1136"/>
    </location>
</feature>
<organism evidence="4">
    <name type="scientific">Talaromyces marneffei PM1</name>
    <dbReference type="NCBI Taxonomy" id="1077442"/>
    <lineage>
        <taxon>Eukaryota</taxon>
        <taxon>Fungi</taxon>
        <taxon>Dikarya</taxon>
        <taxon>Ascomycota</taxon>
        <taxon>Pezizomycotina</taxon>
        <taxon>Eurotiomycetes</taxon>
        <taxon>Eurotiomycetidae</taxon>
        <taxon>Eurotiales</taxon>
        <taxon>Trichocomaceae</taxon>
        <taxon>Talaromyces</taxon>
        <taxon>Talaromyces sect. Talaromyces</taxon>
    </lineage>
</organism>
<reference evidence="4" key="2">
    <citation type="journal article" date="2014" name="PLoS Genet.">
        <title>Signature gene expression reveals novel clues to the molecular mechanisms of dimorphic transition in Penicillium marneffei.</title>
        <authorList>
            <person name="Yang E."/>
            <person name="Wang G."/>
            <person name="Cai J."/>
            <person name="Woo P.C."/>
            <person name="Lau S.K."/>
            <person name="Yuen K.-Y."/>
            <person name="Chow W.-N."/>
            <person name="Lin X."/>
        </authorList>
    </citation>
    <scope>NUCLEOTIDE SEQUENCE</scope>
    <source>
        <strain evidence="4">PM1</strain>
    </source>
</reference>
<gene>
    <name evidence="4" type="ORF">GQ26_0890030</name>
</gene>
<feature type="coiled-coil region" evidence="1">
    <location>
        <begin position="113"/>
        <end position="151"/>
    </location>
</feature>
<dbReference type="Gene3D" id="3.30.420.10">
    <property type="entry name" value="Ribonuclease H-like superfamily/Ribonuclease H"/>
    <property type="match status" value="1"/>
</dbReference>
<comment type="caution">
    <text evidence="4">The sequence shown here is derived from an EMBL/GenBank/DDBJ whole genome shotgun (WGS) entry which is preliminary data.</text>
</comment>
<dbReference type="PROSITE" id="PS50878">
    <property type="entry name" value="RT_POL"/>
    <property type="match status" value="1"/>
</dbReference>
<dbReference type="CDD" id="cd01650">
    <property type="entry name" value="RT_nLTR_like"/>
    <property type="match status" value="1"/>
</dbReference>
<sequence length="1593" mass="178633">MVDATEEEPATVPAPVTRSGRVITPSTRAREATGSADNTSTAKAPKKAMTQMELTGVKKAANLIEEKQSAKDGSKDLLRKICQYLESTVLEVKGLQESLCKQEKIIKEQSEMIREQSGTIKALQTQVESIQSQSAEEYKQLREQLDNIANTPVKATYAAVVENQPGHQQNEPQGPLGRPTFANVLFCTIDTSRVGEEDKPKAQIAKVRQMIEKEIQAKGEMKNWRCAAVVKDAKNPDRVKVICRHEDEIQLVKEAAPKLNIPGLRVLRDQLYPVKIDNVNRTAVLDTDGNILPGAAEVLGKENNVDIAKISWLSKKDSNKAYGSMVVYITKGIDARRLIEGEYFDIAGESAYTRLFEPRIGLVQSKTVEYASYSLMYKSLRVLQLNVGKRDMIQQSLMNDNKIRDYGAIAISEPYARMIENTLVTSPMGHSYWTKMIPTERQEGRWPIRSMLWVRSDIDAEQIPVASSDLTAAILQLLDRAVLVVSVYVEGSNDEALISTVRQLHNLSVNIRGREGRRTDVLIMGDFNRHDQLWGGDHISSVRQGEADALVDYMAEHSLHSLLPRGIKTWQSGDIETTIDLALASTELAEEMVRCCIHYTNHGSDHQAIETEFDISIPDRSADARLLWKNAPWAEIRSRVATNLQAAPLDGSVQQQTDRLMTAVMEAVMKLTPKAKPSPYAKRWWTTDLTQLRRIYTYQRNQARSQRRAGRAIPELEQRAKEAAKEYHDAIRRQKKAHWEDFLADDTNIWQASRYLKPSGCLFSDKIPPLSKPDGSTTKDNVEQAEELLSIFFPPLPARIEDEGILPQRPPIHMPDLTIEEIERKVFEAKPWKAPGEDGLPAMVWRQLWPIIKERIFLIFQTSLRDSELPSQWRNAKIIPLKKPAKENYSLAKSWRPISLLSTLGKILEAVIAERISYAVETFGLLPANHFRARKRRSAEQALLLLQEEIYKAWRTKKVFSLVSFDVAGAYNGVFKERLLQRLRARGMPDIIIKWINAFCSRRTATIIVNRLPSEQQDLLQAGLPQGSPLSPILFLFFNADLVQQRISAAGGSIAFVDDYTAWVTGASAEVNHSNIQATIDRALDWERRSGATFEHDKTAIIHFTRTASRSSSTPFMIDGKLIQPKDSAKILGVVMDSRLRFKEHIANAATKGLIAAIALRRLRMKQGAIAVTGAFQTVATTVAEAEASIQPFHIRHMEKATKLWIDIHTLPKSNPLTKLSTFTTQRFTSPLQKIAQSLRTTRTKWIETIQAFTVSPWTGRIQAICEKEGDKAIETATKAIGILAATSASTKSEIVGMGGCMRDTQIDGNRVSSYSTTLGKRTDQNPYTAELEAMAVALECIPTETRGRWISILSSNRSALAAISQPRQQSGQATIQRIYKRTQSLRKQGNAVNAIWIPAYADITLKQQAKAEAQKSTRVEQQPEKQPFQAKSTAIRLALAAIQQEWTLPEHVGKYSKKVDIALLGKHTRSLYDSLNWKEAKILAQLRTGMTRLNSYLNQIGIADSGLCACGQASETVEHFLFRCTKWTAMRDGMNQCTESKRGNLSFFLGGKSRSDRDRWQPDMKAVHAAIKYAIATGRLEPESESEPEATQ</sequence>